<evidence type="ECO:0000313" key="3">
    <source>
        <dbReference type="EMBL" id="QCK85084.1"/>
    </source>
</evidence>
<dbReference type="Pfam" id="PF00480">
    <property type="entry name" value="ROK"/>
    <property type="match status" value="1"/>
</dbReference>
<keyword evidence="4" id="KW-1185">Reference proteome</keyword>
<comment type="similarity">
    <text evidence="1">Belongs to the ROK (NagC/XylR) family.</text>
</comment>
<reference evidence="3 4" key="1">
    <citation type="submission" date="2019-04" db="EMBL/GenBank/DDBJ databases">
        <title>Phreatobacter aquaticus sp. nov.</title>
        <authorList>
            <person name="Choi A."/>
            <person name="Baek K."/>
        </authorList>
    </citation>
    <scope>NUCLEOTIDE SEQUENCE [LARGE SCALE GENOMIC DNA]</scope>
    <source>
        <strain evidence="3 4">NMCR1094</strain>
    </source>
</reference>
<feature type="region of interest" description="Disordered" evidence="2">
    <location>
        <begin position="1"/>
        <end position="25"/>
    </location>
</feature>
<evidence type="ECO:0000256" key="1">
    <source>
        <dbReference type="ARBA" id="ARBA00006479"/>
    </source>
</evidence>
<sequence>MPKQASPAPRREKPSASGLSHGGNDLPSVVVESYNLELRDQNGFIGDRASRSAFNAKLDDWRSRLRKVGTDPLGDAASEDLSKKQLDALMKGDDATAAALVHGAIEDFAQELAKVIRRFIRTNGWKNVERIAAGGGFKESQIGELAIARADVLLKAEGMAIDVQPIHHHPDEAGLIGSAHLLPAWMLAGHDALLAVDIGGSNIRVGVIELNLKKHPDLSRATVWKSDLWRHAEDDPSRTATLKTMVDMLETLIAKAEKAGLALAPIIGIGCPGIIKADGSIDRGGQNLPGGNWESQNFNLPQALKAAIPSIGGHETCTVMHNDAVVQGLAEVPFMQDVKHWAVVTIGTGLGNASFRNRSD</sequence>
<dbReference type="PANTHER" id="PTHR18964:SF149">
    <property type="entry name" value="BIFUNCTIONAL UDP-N-ACETYLGLUCOSAMINE 2-EPIMERASE_N-ACETYLMANNOSAMINE KINASE"/>
    <property type="match status" value="1"/>
</dbReference>
<evidence type="ECO:0000313" key="4">
    <source>
        <dbReference type="Proteomes" id="UP000298588"/>
    </source>
</evidence>
<dbReference type="AlphaFoldDB" id="A0A4D7QI02"/>
<dbReference type="KEGG" id="paqt:E8L99_04465"/>
<organism evidence="3 4">
    <name type="scientific">Phreatobacter aquaticus</name>
    <dbReference type="NCBI Taxonomy" id="2570229"/>
    <lineage>
        <taxon>Bacteria</taxon>
        <taxon>Pseudomonadati</taxon>
        <taxon>Pseudomonadota</taxon>
        <taxon>Alphaproteobacteria</taxon>
        <taxon>Hyphomicrobiales</taxon>
        <taxon>Phreatobacteraceae</taxon>
        <taxon>Phreatobacter</taxon>
    </lineage>
</organism>
<dbReference type="InterPro" id="IPR000600">
    <property type="entry name" value="ROK"/>
</dbReference>
<evidence type="ECO:0000256" key="2">
    <source>
        <dbReference type="SAM" id="MobiDB-lite"/>
    </source>
</evidence>
<dbReference type="EMBL" id="CP039865">
    <property type="protein sequence ID" value="QCK85084.1"/>
    <property type="molecule type" value="Genomic_DNA"/>
</dbReference>
<gene>
    <name evidence="3" type="ORF">E8L99_04465</name>
</gene>
<dbReference type="Proteomes" id="UP000298588">
    <property type="component" value="Chromosome"/>
</dbReference>
<name>A0A4D7QI02_9HYPH</name>
<accession>A0A4D7QI02</accession>
<dbReference type="Gene3D" id="3.30.420.40">
    <property type="match status" value="1"/>
</dbReference>
<protein>
    <submittedName>
        <fullName evidence="3">ROK family protein</fullName>
    </submittedName>
</protein>
<dbReference type="RefSeq" id="WP_137098418.1">
    <property type="nucleotide sequence ID" value="NZ_CP039865.1"/>
</dbReference>
<dbReference type="PANTHER" id="PTHR18964">
    <property type="entry name" value="ROK (REPRESSOR, ORF, KINASE) FAMILY"/>
    <property type="match status" value="1"/>
</dbReference>
<dbReference type="SUPFAM" id="SSF53067">
    <property type="entry name" value="Actin-like ATPase domain"/>
    <property type="match status" value="1"/>
</dbReference>
<dbReference type="OrthoDB" id="7903685at2"/>
<proteinExistence type="inferred from homology"/>
<dbReference type="InterPro" id="IPR043129">
    <property type="entry name" value="ATPase_NBD"/>
</dbReference>